<dbReference type="GO" id="GO:0015074">
    <property type="term" value="P:DNA integration"/>
    <property type="evidence" value="ECO:0007669"/>
    <property type="project" value="InterPro"/>
</dbReference>
<dbReference type="GO" id="GO:0004523">
    <property type="term" value="F:RNA-DNA hybrid ribonuclease activity"/>
    <property type="evidence" value="ECO:0007669"/>
    <property type="project" value="InterPro"/>
</dbReference>
<dbReference type="PANTHER" id="PTHR48475">
    <property type="entry name" value="RIBONUCLEASE H"/>
    <property type="match status" value="1"/>
</dbReference>
<gene>
    <name evidence="2" type="ORF">SLEP1_g55968</name>
</gene>
<dbReference type="InterPro" id="IPR002156">
    <property type="entry name" value="RNaseH_domain"/>
</dbReference>
<proteinExistence type="predicted"/>
<reference evidence="2 3" key="1">
    <citation type="journal article" date="2021" name="Commun. Biol.">
        <title>The genome of Shorea leprosula (Dipterocarpaceae) highlights the ecological relevance of drought in aseasonal tropical rainforests.</title>
        <authorList>
            <person name="Ng K.K.S."/>
            <person name="Kobayashi M.J."/>
            <person name="Fawcett J.A."/>
            <person name="Hatakeyama M."/>
            <person name="Paape T."/>
            <person name="Ng C.H."/>
            <person name="Ang C.C."/>
            <person name="Tnah L.H."/>
            <person name="Lee C.T."/>
            <person name="Nishiyama T."/>
            <person name="Sese J."/>
            <person name="O'Brien M.J."/>
            <person name="Copetti D."/>
            <person name="Mohd Noor M.I."/>
            <person name="Ong R.C."/>
            <person name="Putra M."/>
            <person name="Sireger I.Z."/>
            <person name="Indrioko S."/>
            <person name="Kosugi Y."/>
            <person name="Izuno A."/>
            <person name="Isagi Y."/>
            <person name="Lee S.L."/>
            <person name="Shimizu K.K."/>
        </authorList>
    </citation>
    <scope>NUCLEOTIDE SEQUENCE [LARGE SCALE GENOMIC DNA]</scope>
    <source>
        <strain evidence="2">214</strain>
    </source>
</reference>
<dbReference type="PROSITE" id="PS50994">
    <property type="entry name" value="INTEGRASE"/>
    <property type="match status" value="1"/>
</dbReference>
<evidence type="ECO:0000313" key="2">
    <source>
        <dbReference type="EMBL" id="GKV49205.1"/>
    </source>
</evidence>
<dbReference type="EMBL" id="BPVZ01000289">
    <property type="protein sequence ID" value="GKV49205.1"/>
    <property type="molecule type" value="Genomic_DNA"/>
</dbReference>
<feature type="domain" description="Integrase catalytic" evidence="1">
    <location>
        <begin position="15"/>
        <end position="178"/>
    </location>
</feature>
<dbReference type="Pfam" id="PF13456">
    <property type="entry name" value="RVT_3"/>
    <property type="match status" value="1"/>
</dbReference>
<dbReference type="InterPro" id="IPR036397">
    <property type="entry name" value="RNaseH_sf"/>
</dbReference>
<dbReference type="InterPro" id="IPR012337">
    <property type="entry name" value="RNaseH-like_sf"/>
</dbReference>
<dbReference type="InterPro" id="IPR001584">
    <property type="entry name" value="Integrase_cat-core"/>
</dbReference>
<dbReference type="PANTHER" id="PTHR48475:SF2">
    <property type="entry name" value="RIBONUCLEASE H"/>
    <property type="match status" value="1"/>
</dbReference>
<dbReference type="SUPFAM" id="SSF53098">
    <property type="entry name" value="Ribonuclease H-like"/>
    <property type="match status" value="2"/>
</dbReference>
<evidence type="ECO:0000259" key="1">
    <source>
        <dbReference type="PROSITE" id="PS50994"/>
    </source>
</evidence>
<name>A0AAV5MHF8_9ROSI</name>
<dbReference type="AlphaFoldDB" id="A0AAV5MHF8"/>
<comment type="caution">
    <text evidence="2">The sequence shown here is derived from an EMBL/GenBank/DDBJ whole genome shotgun (WGS) entry which is preliminary data.</text>
</comment>
<dbReference type="Proteomes" id="UP001054252">
    <property type="component" value="Unassembled WGS sequence"/>
</dbReference>
<sequence>MDGAANIEGSGAGVVLVGPDGFKSEHALKFKFQTTDNVAEYEALIYGLKLASELKVQNIKIFSDSQLVVGQVNAQSFVYRFGIPKRIITDNGPQFRAAALRSFCDDYGIELALTSVYAPQSNGQVKSTNKIVLRGLKTRVLAAQSNWVDELNKVLWSCRITPSSATSETPFSLAYGVEAIIPVEVGCHLIEQVGTTIITMSNF</sequence>
<keyword evidence="3" id="KW-1185">Reference proteome</keyword>
<protein>
    <recommendedName>
        <fullName evidence="1">Integrase catalytic domain-containing protein</fullName>
    </recommendedName>
</protein>
<organism evidence="2 3">
    <name type="scientific">Rubroshorea leprosula</name>
    <dbReference type="NCBI Taxonomy" id="152421"/>
    <lineage>
        <taxon>Eukaryota</taxon>
        <taxon>Viridiplantae</taxon>
        <taxon>Streptophyta</taxon>
        <taxon>Embryophyta</taxon>
        <taxon>Tracheophyta</taxon>
        <taxon>Spermatophyta</taxon>
        <taxon>Magnoliopsida</taxon>
        <taxon>eudicotyledons</taxon>
        <taxon>Gunneridae</taxon>
        <taxon>Pentapetalae</taxon>
        <taxon>rosids</taxon>
        <taxon>malvids</taxon>
        <taxon>Malvales</taxon>
        <taxon>Dipterocarpaceae</taxon>
        <taxon>Rubroshorea</taxon>
    </lineage>
</organism>
<dbReference type="GO" id="GO:0003676">
    <property type="term" value="F:nucleic acid binding"/>
    <property type="evidence" value="ECO:0007669"/>
    <property type="project" value="InterPro"/>
</dbReference>
<evidence type="ECO:0000313" key="3">
    <source>
        <dbReference type="Proteomes" id="UP001054252"/>
    </source>
</evidence>
<dbReference type="Gene3D" id="3.30.420.10">
    <property type="entry name" value="Ribonuclease H-like superfamily/Ribonuclease H"/>
    <property type="match status" value="1"/>
</dbReference>
<accession>A0AAV5MHF8</accession>